<dbReference type="Gene3D" id="6.10.140.1950">
    <property type="match status" value="1"/>
</dbReference>
<dbReference type="SUPFAM" id="SSF75620">
    <property type="entry name" value="Release factor"/>
    <property type="match status" value="1"/>
</dbReference>
<dbReference type="InterPro" id="IPR000352">
    <property type="entry name" value="Pep_chain_release_fac_I"/>
</dbReference>
<evidence type="ECO:0000256" key="1">
    <source>
        <dbReference type="ARBA" id="ARBA00010835"/>
    </source>
</evidence>
<dbReference type="Pfam" id="PF00472">
    <property type="entry name" value="RF-1"/>
    <property type="match status" value="1"/>
</dbReference>
<dbReference type="PANTHER" id="PTHR43804:SF8">
    <property type="entry name" value="PEPTIDE CHAIN RELEASE FACTOR APG3, CHLOROPLASTIC"/>
    <property type="match status" value="1"/>
</dbReference>
<evidence type="ECO:0000313" key="7">
    <source>
        <dbReference type="Proteomes" id="UP001363151"/>
    </source>
</evidence>
<keyword evidence="7" id="KW-1185">Reference proteome</keyword>
<dbReference type="InterPro" id="IPR050057">
    <property type="entry name" value="Prokaryotic/Mito_RF"/>
</dbReference>
<dbReference type="NCBIfam" id="NF001859">
    <property type="entry name" value="PRK00591.1"/>
    <property type="match status" value="1"/>
</dbReference>
<sequence>MVANTLVAAALLLRSASALVAPRRHAVRAAPRPMAMDSFMVTRLDEIRGSFDELTARLADPDVISDNKLLMRISKQRSSAEETVTTYDEYQAVQEELAGATEMFQESGDDAELREMAREEMKDLEERSAALEKRLSLLMLPSDPNDERNVMLEIRAGTGGGEAAIWAGDLLKAYESYAGQQGWQVRTVDAATGDDGGFRHVTLEISGDAVYSKLKFESGVHRVQRVPATESQGRVHTSTATLAIMPEVDDVEVKIDPKDLIMTTARSGGAGGQNVNKVETACDLTHKPTGIRIFCTQERSQLKNKELAMQLLRTRLYELEQEKQTSEIREKRLMQVGTGARSEKIRTYNWKDARCTDHRLGQNFALDKVLSGGFEPVIAACVAMDEKEKLEQMAKESA</sequence>
<keyword evidence="3" id="KW-0175">Coiled coil</keyword>
<dbReference type="PANTHER" id="PTHR43804">
    <property type="entry name" value="LD18447P"/>
    <property type="match status" value="1"/>
</dbReference>
<dbReference type="HAMAP" id="MF_00093">
    <property type="entry name" value="Rel_fac_1"/>
    <property type="match status" value="1"/>
</dbReference>
<dbReference type="InterPro" id="IPR045853">
    <property type="entry name" value="Pep_chain_release_fac_I_sf"/>
</dbReference>
<dbReference type="InterPro" id="IPR005139">
    <property type="entry name" value="PCRF"/>
</dbReference>
<dbReference type="NCBIfam" id="TIGR00019">
    <property type="entry name" value="prfA"/>
    <property type="match status" value="1"/>
</dbReference>
<gene>
    <name evidence="6" type="primary">MRF1</name>
    <name evidence="6" type="ORF">SO694_00011255</name>
</gene>
<reference evidence="6 7" key="1">
    <citation type="submission" date="2024-03" db="EMBL/GenBank/DDBJ databases">
        <title>Aureococcus anophagefferens CCMP1851 and Kratosvirus quantuckense: Draft genome of a second virus-susceptible host strain in the model system.</title>
        <authorList>
            <person name="Chase E."/>
            <person name="Truchon A.R."/>
            <person name="Schepens W."/>
            <person name="Wilhelm S.W."/>
        </authorList>
    </citation>
    <scope>NUCLEOTIDE SEQUENCE [LARGE SCALE GENOMIC DNA]</scope>
    <source>
        <strain evidence="6 7">CCMP1851</strain>
    </source>
</reference>
<accession>A0ABR1GEG3</accession>
<dbReference type="SMART" id="SM00937">
    <property type="entry name" value="PCRF"/>
    <property type="match status" value="1"/>
</dbReference>
<dbReference type="Gene3D" id="3.30.70.1660">
    <property type="match status" value="1"/>
</dbReference>
<protein>
    <submittedName>
        <fullName evidence="6">Translation release factor</fullName>
    </submittedName>
</protein>
<dbReference type="EMBL" id="JBBJCI010000024">
    <property type="protein sequence ID" value="KAK7254495.1"/>
    <property type="molecule type" value="Genomic_DNA"/>
</dbReference>
<evidence type="ECO:0000256" key="3">
    <source>
        <dbReference type="SAM" id="Coils"/>
    </source>
</evidence>
<evidence type="ECO:0000256" key="4">
    <source>
        <dbReference type="SAM" id="SignalP"/>
    </source>
</evidence>
<name>A0ABR1GEG3_AURAN</name>
<comment type="caution">
    <text evidence="6">The sequence shown here is derived from an EMBL/GenBank/DDBJ whole genome shotgun (WGS) entry which is preliminary data.</text>
</comment>
<dbReference type="InterPro" id="IPR004373">
    <property type="entry name" value="RF-1"/>
</dbReference>
<evidence type="ECO:0000256" key="2">
    <source>
        <dbReference type="ARBA" id="ARBA00022917"/>
    </source>
</evidence>
<evidence type="ECO:0000259" key="5">
    <source>
        <dbReference type="SMART" id="SM00937"/>
    </source>
</evidence>
<comment type="similarity">
    <text evidence="1">Belongs to the prokaryotic/mitochondrial release factor family.</text>
</comment>
<feature type="coiled-coil region" evidence="3">
    <location>
        <begin position="302"/>
        <end position="329"/>
    </location>
</feature>
<keyword evidence="4" id="KW-0732">Signal</keyword>
<dbReference type="Pfam" id="PF03462">
    <property type="entry name" value="PCRF"/>
    <property type="match status" value="1"/>
</dbReference>
<dbReference type="Gene3D" id="3.30.160.20">
    <property type="match status" value="1"/>
</dbReference>
<feature type="domain" description="Peptide chain release factor" evidence="5">
    <location>
        <begin position="102"/>
        <end position="217"/>
    </location>
</feature>
<evidence type="ECO:0000313" key="6">
    <source>
        <dbReference type="EMBL" id="KAK7254495.1"/>
    </source>
</evidence>
<organism evidence="6 7">
    <name type="scientific">Aureococcus anophagefferens</name>
    <name type="common">Harmful bloom alga</name>
    <dbReference type="NCBI Taxonomy" id="44056"/>
    <lineage>
        <taxon>Eukaryota</taxon>
        <taxon>Sar</taxon>
        <taxon>Stramenopiles</taxon>
        <taxon>Ochrophyta</taxon>
        <taxon>Pelagophyceae</taxon>
        <taxon>Pelagomonadales</taxon>
        <taxon>Pelagomonadaceae</taxon>
        <taxon>Aureococcus</taxon>
    </lineage>
</organism>
<proteinExistence type="inferred from homology"/>
<feature type="signal peptide" evidence="4">
    <location>
        <begin position="1"/>
        <end position="18"/>
    </location>
</feature>
<dbReference type="Proteomes" id="UP001363151">
    <property type="component" value="Unassembled WGS sequence"/>
</dbReference>
<feature type="chain" id="PRO_5045601785" evidence="4">
    <location>
        <begin position="19"/>
        <end position="398"/>
    </location>
</feature>
<keyword evidence="2" id="KW-0648">Protein biosynthesis</keyword>